<dbReference type="EMBL" id="UHJL01000002">
    <property type="protein sequence ID" value="SUQ24019.1"/>
    <property type="molecule type" value="Genomic_DNA"/>
</dbReference>
<keyword evidence="7 10" id="KW-0406">Ion transport</keyword>
<name>A0A380S489_FIBSU</name>
<feature type="transmembrane region" description="Helical" evidence="10">
    <location>
        <begin position="90"/>
        <end position="108"/>
    </location>
</feature>
<evidence type="ECO:0000256" key="4">
    <source>
        <dbReference type="ARBA" id="ARBA00022475"/>
    </source>
</evidence>
<dbReference type="GO" id="GO:0008381">
    <property type="term" value="F:mechanosensitive monoatomic ion channel activity"/>
    <property type="evidence" value="ECO:0007669"/>
    <property type="project" value="UniProtKB-UniRule"/>
</dbReference>
<dbReference type="AlphaFoldDB" id="A0A380S489"/>
<dbReference type="InterPro" id="IPR019823">
    <property type="entry name" value="Mechanosensitive_channel_CS"/>
</dbReference>
<dbReference type="NCBIfam" id="NF001843">
    <property type="entry name" value="PRK00567.1-4"/>
    <property type="match status" value="1"/>
</dbReference>
<keyword evidence="8 10" id="KW-0472">Membrane</keyword>
<dbReference type="Proteomes" id="UP000255423">
    <property type="component" value="Unassembled WGS sequence"/>
</dbReference>
<feature type="transmembrane region" description="Helical" evidence="10">
    <location>
        <begin position="21"/>
        <end position="40"/>
    </location>
</feature>
<accession>A0A380S489</accession>
<dbReference type="PANTHER" id="PTHR30266">
    <property type="entry name" value="MECHANOSENSITIVE CHANNEL MSCL"/>
    <property type="match status" value="1"/>
</dbReference>
<evidence type="ECO:0000256" key="8">
    <source>
        <dbReference type="ARBA" id="ARBA00023136"/>
    </source>
</evidence>
<dbReference type="PROSITE" id="PS01327">
    <property type="entry name" value="MSCL"/>
    <property type="match status" value="1"/>
</dbReference>
<dbReference type="PANTHER" id="PTHR30266:SF2">
    <property type="entry name" value="LARGE-CONDUCTANCE MECHANOSENSITIVE CHANNEL"/>
    <property type="match status" value="1"/>
</dbReference>
<keyword evidence="9 10" id="KW-0407">Ion channel</keyword>
<evidence type="ECO:0000256" key="1">
    <source>
        <dbReference type="ARBA" id="ARBA00004651"/>
    </source>
</evidence>
<comment type="subcellular location">
    <subcellularLocation>
        <location evidence="1 10">Cell membrane</location>
        <topology evidence="1 10">Multi-pass membrane protein</topology>
    </subcellularLocation>
</comment>
<evidence type="ECO:0000256" key="10">
    <source>
        <dbReference type="HAMAP-Rule" id="MF_00115"/>
    </source>
</evidence>
<comment type="function">
    <text evidence="10">Channel that opens in response to stretch forces in the membrane lipid bilayer. May participate in the regulation of osmotic pressure changes within the cell.</text>
</comment>
<organism evidence="11 12">
    <name type="scientific">Fibrobacter succinogenes</name>
    <name type="common">Bacteroides succinogenes</name>
    <dbReference type="NCBI Taxonomy" id="833"/>
    <lineage>
        <taxon>Bacteria</taxon>
        <taxon>Pseudomonadati</taxon>
        <taxon>Fibrobacterota</taxon>
        <taxon>Fibrobacteria</taxon>
        <taxon>Fibrobacterales</taxon>
        <taxon>Fibrobacteraceae</taxon>
        <taxon>Fibrobacter</taxon>
    </lineage>
</organism>
<evidence type="ECO:0000256" key="2">
    <source>
        <dbReference type="ARBA" id="ARBA00007254"/>
    </source>
</evidence>
<keyword evidence="5 10" id="KW-0812">Transmembrane</keyword>
<proteinExistence type="inferred from homology"/>
<protein>
    <recommendedName>
        <fullName evidence="10">Large-conductance mechanosensitive channel</fullName>
    </recommendedName>
</protein>
<dbReference type="NCBIfam" id="TIGR00220">
    <property type="entry name" value="mscL"/>
    <property type="match status" value="1"/>
</dbReference>
<dbReference type="SUPFAM" id="SSF81330">
    <property type="entry name" value="Gated mechanosensitive channel"/>
    <property type="match status" value="1"/>
</dbReference>
<dbReference type="InterPro" id="IPR036019">
    <property type="entry name" value="MscL_channel"/>
</dbReference>
<keyword evidence="3 10" id="KW-0813">Transport</keyword>
<dbReference type="GO" id="GO:0005886">
    <property type="term" value="C:plasma membrane"/>
    <property type="evidence" value="ECO:0007669"/>
    <property type="project" value="UniProtKB-SubCell"/>
</dbReference>
<keyword evidence="4 10" id="KW-1003">Cell membrane</keyword>
<keyword evidence="6 10" id="KW-1133">Transmembrane helix</keyword>
<dbReference type="RefSeq" id="WP_014546726.1">
    <property type="nucleotide sequence ID" value="NZ_UHJL01000002.1"/>
</dbReference>
<evidence type="ECO:0000256" key="7">
    <source>
        <dbReference type="ARBA" id="ARBA00023065"/>
    </source>
</evidence>
<gene>
    <name evidence="10" type="primary">mscL</name>
    <name evidence="11" type="ORF">SAMN05661053_1409</name>
</gene>
<evidence type="ECO:0000256" key="9">
    <source>
        <dbReference type="ARBA" id="ARBA00023303"/>
    </source>
</evidence>
<dbReference type="PRINTS" id="PR01264">
    <property type="entry name" value="MECHCHANNEL"/>
</dbReference>
<comment type="subunit">
    <text evidence="10">Homopentamer.</text>
</comment>
<evidence type="ECO:0000256" key="5">
    <source>
        <dbReference type="ARBA" id="ARBA00022692"/>
    </source>
</evidence>
<dbReference type="Gene3D" id="1.10.1200.120">
    <property type="entry name" value="Large-conductance mechanosensitive channel, MscL, domain 1"/>
    <property type="match status" value="1"/>
</dbReference>
<evidence type="ECO:0000313" key="11">
    <source>
        <dbReference type="EMBL" id="SUQ24019.1"/>
    </source>
</evidence>
<sequence>MSIKNKAASLIEEFKAFAFKGNIVDMAIGIIIGAAFGKIVNSFVNDIVMPLVTAVIAKCGGQNAGEGIKTLVYTTSEGIAIPYGTFIGEVLNFLIVAFAVFLMMKKFLGFMQNMRKKKEAEAAAAPAAPPAPSAEEKLLTEIRDLLKNK</sequence>
<reference evidence="11 12" key="1">
    <citation type="submission" date="2017-08" db="EMBL/GenBank/DDBJ databases">
        <authorList>
            <person name="de Groot N.N."/>
        </authorList>
    </citation>
    <scope>NUCLEOTIDE SEQUENCE [LARGE SCALE GENOMIC DNA]</scope>
    <source>
        <strain evidence="11 12">HM2</strain>
    </source>
</reference>
<dbReference type="OMA" id="QFIMRGN"/>
<evidence type="ECO:0000256" key="6">
    <source>
        <dbReference type="ARBA" id="ARBA00022989"/>
    </source>
</evidence>
<dbReference type="InterPro" id="IPR037673">
    <property type="entry name" value="MSC/AndL"/>
</dbReference>
<evidence type="ECO:0000256" key="3">
    <source>
        <dbReference type="ARBA" id="ARBA00022448"/>
    </source>
</evidence>
<evidence type="ECO:0000313" key="12">
    <source>
        <dbReference type="Proteomes" id="UP000255423"/>
    </source>
</evidence>
<dbReference type="HAMAP" id="MF_00115">
    <property type="entry name" value="MscL"/>
    <property type="match status" value="1"/>
</dbReference>
<dbReference type="Pfam" id="PF01741">
    <property type="entry name" value="MscL"/>
    <property type="match status" value="1"/>
</dbReference>
<comment type="similarity">
    <text evidence="2 10">Belongs to the MscL family.</text>
</comment>
<dbReference type="InterPro" id="IPR001185">
    <property type="entry name" value="MS_channel"/>
</dbReference>